<organism evidence="3 4">
    <name type="scientific">Aristolochia fimbriata</name>
    <name type="common">White veined hardy Dutchman's pipe vine</name>
    <dbReference type="NCBI Taxonomy" id="158543"/>
    <lineage>
        <taxon>Eukaryota</taxon>
        <taxon>Viridiplantae</taxon>
        <taxon>Streptophyta</taxon>
        <taxon>Embryophyta</taxon>
        <taxon>Tracheophyta</taxon>
        <taxon>Spermatophyta</taxon>
        <taxon>Magnoliopsida</taxon>
        <taxon>Magnoliidae</taxon>
        <taxon>Piperales</taxon>
        <taxon>Aristolochiaceae</taxon>
        <taxon>Aristolochia</taxon>
    </lineage>
</organism>
<gene>
    <name evidence="3" type="ORF">H6P81_010574</name>
</gene>
<feature type="region of interest" description="Disordered" evidence="1">
    <location>
        <begin position="153"/>
        <end position="178"/>
    </location>
</feature>
<dbReference type="Proteomes" id="UP000825729">
    <property type="component" value="Unassembled WGS sequence"/>
</dbReference>
<feature type="compositionally biased region" description="Low complexity" evidence="1">
    <location>
        <begin position="50"/>
        <end position="66"/>
    </location>
</feature>
<dbReference type="PANTHER" id="PTHR33130">
    <property type="entry name" value="PUTATIVE (DUF1639)-RELATED"/>
    <property type="match status" value="1"/>
</dbReference>
<feature type="region of interest" description="Disordered" evidence="1">
    <location>
        <begin position="27"/>
        <end position="103"/>
    </location>
</feature>
<feature type="compositionally biased region" description="Low complexity" evidence="1">
    <location>
        <begin position="156"/>
        <end position="173"/>
    </location>
</feature>
<accession>A0AAV7EQC1</accession>
<evidence type="ECO:0000313" key="4">
    <source>
        <dbReference type="Proteomes" id="UP000825729"/>
    </source>
</evidence>
<feature type="chain" id="PRO_5043585934" evidence="2">
    <location>
        <begin position="19"/>
        <end position="337"/>
    </location>
</feature>
<sequence>MSLPPVLALALSPLSLLSLSGNSRRFQKQGILPTDRASPSPAVPSRRRILLGSSSPSSFSDSLSRSMVMTSRSPDPVTPKRLMSLPPPPPPPPPPVPEKSQPLHNFSMPCLKWGNQKLLRCMRVNRNGEIIRSPLNGAQSDGNRQSAPELRTFRRTASASPPSKPTPSMSGKSLAAGKDPDLGIEEIRAKLLVHLRTAAKKIKFQVPEEAEEEESSARPWNLRTRRAACKAPDEIGEVRREIPPSPPENQPKSTRLRTAAADKNGEKKERRKFSVALAKDEIEEDFFIMTGSKPPRRPKKRARVIQKQLDMTFPGLWLSEVTPDIYKVPDSLECGKR</sequence>
<keyword evidence="2" id="KW-0732">Signal</keyword>
<evidence type="ECO:0000256" key="1">
    <source>
        <dbReference type="SAM" id="MobiDB-lite"/>
    </source>
</evidence>
<feature type="compositionally biased region" description="Pro residues" evidence="1">
    <location>
        <begin position="85"/>
        <end position="97"/>
    </location>
</feature>
<reference evidence="3 4" key="1">
    <citation type="submission" date="2021-07" db="EMBL/GenBank/DDBJ databases">
        <title>The Aristolochia fimbriata genome: insights into angiosperm evolution, floral development and chemical biosynthesis.</title>
        <authorList>
            <person name="Jiao Y."/>
        </authorList>
    </citation>
    <scope>NUCLEOTIDE SEQUENCE [LARGE SCALE GENOMIC DNA]</scope>
    <source>
        <strain evidence="3">IBCAS-2021</strain>
        <tissue evidence="3">Leaf</tissue>
    </source>
</reference>
<feature type="signal peptide" evidence="2">
    <location>
        <begin position="1"/>
        <end position="18"/>
    </location>
</feature>
<name>A0AAV7EQC1_ARIFI</name>
<comment type="caution">
    <text evidence="3">The sequence shown here is derived from an EMBL/GenBank/DDBJ whole genome shotgun (WGS) entry which is preliminary data.</text>
</comment>
<proteinExistence type="predicted"/>
<evidence type="ECO:0000256" key="2">
    <source>
        <dbReference type="SAM" id="SignalP"/>
    </source>
</evidence>
<dbReference type="Pfam" id="PF07797">
    <property type="entry name" value="DUF1639"/>
    <property type="match status" value="1"/>
</dbReference>
<keyword evidence="4" id="KW-1185">Reference proteome</keyword>
<dbReference type="EMBL" id="JAINDJ010000004">
    <property type="protein sequence ID" value="KAG9450609.1"/>
    <property type="molecule type" value="Genomic_DNA"/>
</dbReference>
<dbReference type="SUPFAM" id="SSF101447">
    <property type="entry name" value="Formin homology 2 domain (FH2 domain)"/>
    <property type="match status" value="1"/>
</dbReference>
<protein>
    <submittedName>
        <fullName evidence="3">Uncharacterized protein</fullName>
    </submittedName>
</protein>
<feature type="region of interest" description="Disordered" evidence="1">
    <location>
        <begin position="238"/>
        <end position="272"/>
    </location>
</feature>
<evidence type="ECO:0000313" key="3">
    <source>
        <dbReference type="EMBL" id="KAG9450609.1"/>
    </source>
</evidence>
<dbReference type="InterPro" id="IPR012438">
    <property type="entry name" value="DUF1639"/>
</dbReference>
<dbReference type="AlphaFoldDB" id="A0AAV7EQC1"/>
<dbReference type="PANTHER" id="PTHR33130:SF43">
    <property type="entry name" value="OS01G0688600 PROTEIN"/>
    <property type="match status" value="1"/>
</dbReference>